<comment type="caution">
    <text evidence="2">The sequence shown here is derived from an EMBL/GenBank/DDBJ whole genome shotgun (WGS) entry which is preliminary data.</text>
</comment>
<evidence type="ECO:0000313" key="2">
    <source>
        <dbReference type="EMBL" id="KAF1760119.1"/>
    </source>
</evidence>
<protein>
    <submittedName>
        <fullName evidence="2">Uncharacterized protein</fullName>
    </submittedName>
</protein>
<feature type="compositionally biased region" description="Basic residues" evidence="1">
    <location>
        <begin position="183"/>
        <end position="194"/>
    </location>
</feature>
<dbReference type="EMBL" id="WUAV01000003">
    <property type="protein sequence ID" value="KAF1760119.1"/>
    <property type="molecule type" value="Genomic_DNA"/>
</dbReference>
<feature type="compositionally biased region" description="Low complexity" evidence="1">
    <location>
        <begin position="280"/>
        <end position="296"/>
    </location>
</feature>
<feature type="compositionally biased region" description="Basic residues" evidence="1">
    <location>
        <begin position="28"/>
        <end position="37"/>
    </location>
</feature>
<dbReference type="AlphaFoldDB" id="A0A6A5GZJ9"/>
<sequence>MKDIDMLYRELSAQIEEKPSLEDAQLSRKARYFQRRSNRPDSESNSKKKPRYRSSTVSESSDDEMPTPKPKIRRETKEPDRKIVRIVLSDDDDEKPCSSQSDSDDDIEFLEEIRPVEKYTIKFRSDPLAGRLPKWYHKRKAQRAAEDLIIAEKRAVRRKLEAEEAEKEAELERKAEEEERIERRRLRDRLRHQKKREEAKREREASEGVTTSSEKKRIVKKTSEESEEPTRKLRKRAPKYQITDPSLDPSKISLDAPDKIPWANNVKRCEGNDSPPPLPSTTMTTPCPSLPTSPNSEENAQNLLNDLDEMENVGVNTELILVDQTPPPNNPFDDINEPLFFEEDGDLIHIPDEEITDTFLSFMNDDQVAVEELDKYILPNVEID</sequence>
<evidence type="ECO:0000313" key="3">
    <source>
        <dbReference type="Proteomes" id="UP000483820"/>
    </source>
</evidence>
<feature type="compositionally biased region" description="Basic and acidic residues" evidence="1">
    <location>
        <begin position="213"/>
        <end position="231"/>
    </location>
</feature>
<dbReference type="CTD" id="9809724"/>
<name>A0A6A5GZJ9_CAERE</name>
<feature type="compositionally biased region" description="Basic and acidic residues" evidence="1">
    <location>
        <begin position="73"/>
        <end position="83"/>
    </location>
</feature>
<gene>
    <name evidence="2" type="ORF">GCK72_008365</name>
</gene>
<dbReference type="RefSeq" id="XP_003104959.2">
    <property type="nucleotide sequence ID" value="XM_003104911.2"/>
</dbReference>
<dbReference type="Proteomes" id="UP000483820">
    <property type="component" value="Chromosome III"/>
</dbReference>
<feature type="region of interest" description="Disordered" evidence="1">
    <location>
        <begin position="159"/>
        <end position="297"/>
    </location>
</feature>
<feature type="compositionally biased region" description="Basic and acidic residues" evidence="1">
    <location>
        <begin position="159"/>
        <end position="182"/>
    </location>
</feature>
<reference evidence="2 3" key="1">
    <citation type="submission" date="2019-12" db="EMBL/GenBank/DDBJ databases">
        <title>Chromosome-level assembly of the Caenorhabditis remanei genome.</title>
        <authorList>
            <person name="Teterina A.A."/>
            <person name="Willis J.H."/>
            <person name="Phillips P.C."/>
        </authorList>
    </citation>
    <scope>NUCLEOTIDE SEQUENCE [LARGE SCALE GENOMIC DNA]</scope>
    <source>
        <strain evidence="2 3">PX506</strain>
        <tissue evidence="2">Whole organism</tissue>
    </source>
</reference>
<feature type="compositionally biased region" description="Basic and acidic residues" evidence="1">
    <location>
        <begin position="195"/>
        <end position="206"/>
    </location>
</feature>
<proteinExistence type="predicted"/>
<evidence type="ECO:0000256" key="1">
    <source>
        <dbReference type="SAM" id="MobiDB-lite"/>
    </source>
</evidence>
<dbReference type="GeneID" id="9809724"/>
<dbReference type="KEGG" id="crq:GCK72_008365"/>
<feature type="region of interest" description="Disordered" evidence="1">
    <location>
        <begin position="18"/>
        <end position="109"/>
    </location>
</feature>
<accession>A0A6A5GZJ9</accession>
<organism evidence="2 3">
    <name type="scientific">Caenorhabditis remanei</name>
    <name type="common">Caenorhabditis vulgaris</name>
    <dbReference type="NCBI Taxonomy" id="31234"/>
    <lineage>
        <taxon>Eukaryota</taxon>
        <taxon>Metazoa</taxon>
        <taxon>Ecdysozoa</taxon>
        <taxon>Nematoda</taxon>
        <taxon>Chromadorea</taxon>
        <taxon>Rhabditida</taxon>
        <taxon>Rhabditina</taxon>
        <taxon>Rhabditomorpha</taxon>
        <taxon>Rhabditoidea</taxon>
        <taxon>Rhabditidae</taxon>
        <taxon>Peloderinae</taxon>
        <taxon>Caenorhabditis</taxon>
    </lineage>
</organism>